<dbReference type="PROSITE" id="PS50893">
    <property type="entry name" value="ABC_TRANSPORTER_2"/>
    <property type="match status" value="1"/>
</dbReference>
<evidence type="ECO:0000259" key="9">
    <source>
        <dbReference type="PROSITE" id="PS50893"/>
    </source>
</evidence>
<sequence length="1266" mass="141421">MASAVENPSPNKRLLGLLWPHWKPVSIALAGMFLLTAVNLATPMLIGMVFNEVFPERDWLLLWWILGGLLGCFLLRNLFFYQSKFTAVQVGENVCFSLRKRLFERIQQLQLSYTRSQSPGQITSKVMNDSMQIQQFIADVLPKTLQAALLFLGILVITYTINWQLALASTFILPVHLYVFTFFGRRIKRSSRESQERIDFATGSIIETLLGVEVVKGFTGEERGNRAFNEAMEDSRASHLNSYRYVVLQKVCADLLVGFGMLALIGLGAYQVIGRPVEHAMGAGDFIAFFWYIRLLYPTVIDLMSSGAKLSKVGASVDRVYELLDVDEAATEGAGVAMPEMRGDLRFDQLKFSFDGLSDTLQDVSFAVKAGQVCAITGHSGAGKSTLVSLVPMLLRPTAGSIVIDGVDTREISTRDLRRNIGVVFQECFLFNASIQENLRYAKARASEKEIRRICALTGADEFIQRLPNGYHTIVGDGGLALSRGQKQLITITRAMIKDPKILILDEATASLDTELEDAVIPTILKLMRGRTTLMITHNPKLLKHADMEIELNQGRLVSQRNRIASAAQSFAEGALSTWLLLLGLTLGALFTMPTPVAAQTGSVLDEIETQRMRLSYTDPKRCLDVLKIYGINTGITGDAIKKAQLPVVVAIPSTVQHNTIPNTDKSFPLTDADPLNELLIFYDRSQPSQLSRVVRMIREEIDIPSRQIMIEAMVLEISESGLDRLGVEWTLAGPSSNFSALQLGDVVPDLDSINDQFVMGTPKIFGEFDVGIRALMADGEAEVLSRPSVLTLDNRMAYINVARKIPIAETKFQGNNNVSTVSFRSETVGIQLAVRPRINDEGQEVSMQVNATVSAEVPNEDVIVRNANTDTVVARAPTISIREVKTYARIANNTPFIIGGLIAKDDLRIKKTVPLLGSIPYLGRAFGSEEVDQLKREVIIVITPFVLPEEVNNQTEALDKIVGRFLPKGEDTFDSFGNELFRDAYRIRDEDVFELNFLIENEHLNELQAKAELAVDQDYSLRAQYPFSSFANGRVPGENILVYRQMYEVIKRIRMDERVDASRSLIFEPKPDADEGFEVSFLEKLLLERAQAHAGEVQAKQIRSIEDVWDYFDDKALTISYRDYGKTEDLSQALESPVPSIEIVEVPDRSAYEHLFWALNQPDEQGRARHSIVLHDAADLRRLKRAIVLRDTVTLNAVDRTLTLENFSVGRFLLLPTRDLSKVDLVDGEVARLFYLTERYYDALRQALRDAATELETELEAMGID</sequence>
<name>A0ABU1AU42_9BACT</name>
<feature type="transmembrane region" description="Helical" evidence="8">
    <location>
        <begin position="165"/>
        <end position="184"/>
    </location>
</feature>
<dbReference type="PANTHER" id="PTHR43394">
    <property type="entry name" value="ATP-DEPENDENT PERMEASE MDL1, MITOCHONDRIAL"/>
    <property type="match status" value="1"/>
</dbReference>
<keyword evidence="12" id="KW-1185">Reference proteome</keyword>
<evidence type="ECO:0000256" key="3">
    <source>
        <dbReference type="ARBA" id="ARBA00022741"/>
    </source>
</evidence>
<feature type="domain" description="ABC transporter" evidence="9">
    <location>
        <begin position="345"/>
        <end position="579"/>
    </location>
</feature>
<dbReference type="SMART" id="SM00382">
    <property type="entry name" value="AAA"/>
    <property type="match status" value="1"/>
</dbReference>
<feature type="transmembrane region" description="Helical" evidence="8">
    <location>
        <begin position="61"/>
        <end position="79"/>
    </location>
</feature>
<evidence type="ECO:0000256" key="4">
    <source>
        <dbReference type="ARBA" id="ARBA00022840"/>
    </source>
</evidence>
<dbReference type="PRINTS" id="PR00811">
    <property type="entry name" value="BCTERIALGSPD"/>
</dbReference>
<dbReference type="Pfam" id="PF00005">
    <property type="entry name" value="ABC_tran"/>
    <property type="match status" value="1"/>
</dbReference>
<dbReference type="InterPro" id="IPR004846">
    <property type="entry name" value="T2SS/T3SS_dom"/>
</dbReference>
<dbReference type="EMBL" id="JARXHW010000017">
    <property type="protein sequence ID" value="MDQ8207688.1"/>
    <property type="molecule type" value="Genomic_DNA"/>
</dbReference>
<dbReference type="InterPro" id="IPR039421">
    <property type="entry name" value="Type_1_exporter"/>
</dbReference>
<gene>
    <name evidence="11" type="ORF">QEH52_09220</name>
</gene>
<proteinExistence type="inferred from homology"/>
<feature type="transmembrane region" description="Helical" evidence="8">
    <location>
        <begin position="140"/>
        <end position="159"/>
    </location>
</feature>
<keyword evidence="4" id="KW-0067">ATP-binding</keyword>
<feature type="domain" description="ABC transmembrane type-1" evidence="10">
    <location>
        <begin position="27"/>
        <end position="312"/>
    </location>
</feature>
<dbReference type="Proteomes" id="UP001225316">
    <property type="component" value="Unassembled WGS sequence"/>
</dbReference>
<organism evidence="11 12">
    <name type="scientific">Thalassobacterium maritimum</name>
    <dbReference type="NCBI Taxonomy" id="3041265"/>
    <lineage>
        <taxon>Bacteria</taxon>
        <taxon>Pseudomonadati</taxon>
        <taxon>Verrucomicrobiota</taxon>
        <taxon>Opitutia</taxon>
        <taxon>Puniceicoccales</taxon>
        <taxon>Coraliomargaritaceae</taxon>
        <taxon>Thalassobacterium</taxon>
    </lineage>
</organism>
<evidence type="ECO:0000256" key="7">
    <source>
        <dbReference type="RuleBase" id="RU004003"/>
    </source>
</evidence>
<reference evidence="11 12" key="1">
    <citation type="submission" date="2023-04" db="EMBL/GenBank/DDBJ databases">
        <title>A novel bacteria isolated from coastal sediment.</title>
        <authorList>
            <person name="Liu X.-J."/>
            <person name="Du Z.-J."/>
        </authorList>
    </citation>
    <scope>NUCLEOTIDE SEQUENCE [LARGE SCALE GENOMIC DNA]</scope>
    <source>
        <strain evidence="11 12">SDUM461003</strain>
    </source>
</reference>
<evidence type="ECO:0000256" key="5">
    <source>
        <dbReference type="ARBA" id="ARBA00022989"/>
    </source>
</evidence>
<accession>A0ABU1AU42</accession>
<dbReference type="PANTHER" id="PTHR43394:SF1">
    <property type="entry name" value="ATP-BINDING CASSETTE SUB-FAMILY B MEMBER 10, MITOCHONDRIAL"/>
    <property type="match status" value="1"/>
</dbReference>
<evidence type="ECO:0000256" key="6">
    <source>
        <dbReference type="ARBA" id="ARBA00023136"/>
    </source>
</evidence>
<dbReference type="SUPFAM" id="SSF90123">
    <property type="entry name" value="ABC transporter transmembrane region"/>
    <property type="match status" value="1"/>
</dbReference>
<dbReference type="SUPFAM" id="SSF52540">
    <property type="entry name" value="P-loop containing nucleoside triphosphate hydrolases"/>
    <property type="match status" value="1"/>
</dbReference>
<protein>
    <submittedName>
        <fullName evidence="11">ABC transporter transmembrane domain-containing protein</fullName>
    </submittedName>
</protein>
<evidence type="ECO:0000313" key="12">
    <source>
        <dbReference type="Proteomes" id="UP001225316"/>
    </source>
</evidence>
<dbReference type="InterPro" id="IPR027417">
    <property type="entry name" value="P-loop_NTPase"/>
</dbReference>
<feature type="transmembrane region" description="Helical" evidence="8">
    <location>
        <begin position="27"/>
        <end position="49"/>
    </location>
</feature>
<keyword evidence="2 8" id="KW-0812">Transmembrane</keyword>
<evidence type="ECO:0000256" key="2">
    <source>
        <dbReference type="ARBA" id="ARBA00022692"/>
    </source>
</evidence>
<feature type="transmembrane region" description="Helical" evidence="8">
    <location>
        <begin position="251"/>
        <end position="273"/>
    </location>
</feature>
<dbReference type="InterPro" id="IPR001775">
    <property type="entry name" value="GspD/PilQ"/>
</dbReference>
<evidence type="ECO:0000313" key="11">
    <source>
        <dbReference type="EMBL" id="MDQ8207688.1"/>
    </source>
</evidence>
<dbReference type="Pfam" id="PF00664">
    <property type="entry name" value="ABC_membrane"/>
    <property type="match status" value="1"/>
</dbReference>
<dbReference type="PROSITE" id="PS50929">
    <property type="entry name" value="ABC_TM1F"/>
    <property type="match status" value="1"/>
</dbReference>
<dbReference type="Gene3D" id="3.40.50.300">
    <property type="entry name" value="P-loop containing nucleotide triphosphate hydrolases"/>
    <property type="match status" value="1"/>
</dbReference>
<comment type="similarity">
    <text evidence="7">Belongs to the bacterial secretin family.</text>
</comment>
<dbReference type="InterPro" id="IPR011527">
    <property type="entry name" value="ABC1_TM_dom"/>
</dbReference>
<keyword evidence="6 8" id="KW-0472">Membrane</keyword>
<dbReference type="InterPro" id="IPR003439">
    <property type="entry name" value="ABC_transporter-like_ATP-bd"/>
</dbReference>
<dbReference type="Gene3D" id="1.20.1560.10">
    <property type="entry name" value="ABC transporter type 1, transmembrane domain"/>
    <property type="match status" value="1"/>
</dbReference>
<keyword evidence="3" id="KW-0547">Nucleotide-binding</keyword>
<dbReference type="CDD" id="cd07346">
    <property type="entry name" value="ABC_6TM_exporters"/>
    <property type="match status" value="1"/>
</dbReference>
<dbReference type="InterPro" id="IPR036640">
    <property type="entry name" value="ABC1_TM_sf"/>
</dbReference>
<comment type="caution">
    <text evidence="11">The sequence shown here is derived from an EMBL/GenBank/DDBJ whole genome shotgun (WGS) entry which is preliminary data.</text>
</comment>
<evidence type="ECO:0000256" key="1">
    <source>
        <dbReference type="ARBA" id="ARBA00004651"/>
    </source>
</evidence>
<evidence type="ECO:0000259" key="10">
    <source>
        <dbReference type="PROSITE" id="PS50929"/>
    </source>
</evidence>
<dbReference type="InterPro" id="IPR003593">
    <property type="entry name" value="AAA+_ATPase"/>
</dbReference>
<keyword evidence="5 8" id="KW-1133">Transmembrane helix</keyword>
<evidence type="ECO:0000256" key="8">
    <source>
        <dbReference type="SAM" id="Phobius"/>
    </source>
</evidence>
<comment type="subcellular location">
    <subcellularLocation>
        <location evidence="1">Cell membrane</location>
        <topology evidence="1">Multi-pass membrane protein</topology>
    </subcellularLocation>
</comment>
<dbReference type="Pfam" id="PF00263">
    <property type="entry name" value="Secretin"/>
    <property type="match status" value="1"/>
</dbReference>
<dbReference type="RefSeq" id="WP_308949913.1">
    <property type="nucleotide sequence ID" value="NZ_JARXHW010000017.1"/>
</dbReference>